<dbReference type="AlphaFoldDB" id="A0A3P6QCZ3"/>
<sequence>WARDKLAAVRPPYTDWPAPDSPRPPGVQLLAAQRRGRRLEGYRVEIENRAPRRAEREFLTPEAQKRIGSRVASFKKVLAELDEVWFTLNHVLKVRIEEVRLIEAINRYVFDATDILAWISERELYLNSLERPTNAEENDRTLRRLRTLAGIVRQWTDKVSNTVARGQKLNQDSRRGVQVDDEIVSVNEAAQSVVTTFANRVKSAYDALCDAIALKTRELSEASELHDLLLDLLDLEVSGVICINCGKC</sequence>
<evidence type="ECO:0000313" key="3">
    <source>
        <dbReference type="Proteomes" id="UP000281553"/>
    </source>
</evidence>
<dbReference type="SMART" id="SM00150">
    <property type="entry name" value="SPEC"/>
    <property type="match status" value="1"/>
</dbReference>
<dbReference type="SUPFAM" id="SSF46966">
    <property type="entry name" value="Spectrin repeat"/>
    <property type="match status" value="1"/>
</dbReference>
<organism evidence="2 3">
    <name type="scientific">Dibothriocephalus latus</name>
    <name type="common">Fish tapeworm</name>
    <name type="synonym">Diphyllobothrium latum</name>
    <dbReference type="NCBI Taxonomy" id="60516"/>
    <lineage>
        <taxon>Eukaryota</taxon>
        <taxon>Metazoa</taxon>
        <taxon>Spiralia</taxon>
        <taxon>Lophotrochozoa</taxon>
        <taxon>Platyhelminthes</taxon>
        <taxon>Cestoda</taxon>
        <taxon>Eucestoda</taxon>
        <taxon>Diphyllobothriidea</taxon>
        <taxon>Diphyllobothriidae</taxon>
        <taxon>Dibothriocephalus</taxon>
    </lineage>
</organism>
<gene>
    <name evidence="2" type="ORF">DILT_LOCUS211</name>
</gene>
<accession>A0A3P6QCZ3</accession>
<reference evidence="2 3" key="1">
    <citation type="submission" date="2018-11" db="EMBL/GenBank/DDBJ databases">
        <authorList>
            <consortium name="Pathogen Informatics"/>
        </authorList>
    </citation>
    <scope>NUCLEOTIDE SEQUENCE [LARGE SCALE GENOMIC DNA]</scope>
</reference>
<dbReference type="Gene3D" id="1.20.58.60">
    <property type="match status" value="1"/>
</dbReference>
<feature type="region of interest" description="Disordered" evidence="1">
    <location>
        <begin position="1"/>
        <end position="27"/>
    </location>
</feature>
<dbReference type="OrthoDB" id="6274062at2759"/>
<dbReference type="InterPro" id="IPR018159">
    <property type="entry name" value="Spectrin/alpha-actinin"/>
</dbReference>
<protein>
    <submittedName>
        <fullName evidence="2">Uncharacterized protein</fullName>
    </submittedName>
</protein>
<proteinExistence type="predicted"/>
<dbReference type="EMBL" id="UYRU01000761">
    <property type="protein sequence ID" value="VDK30654.1"/>
    <property type="molecule type" value="Genomic_DNA"/>
</dbReference>
<name>A0A3P6QCZ3_DIBLA</name>
<evidence type="ECO:0000256" key="1">
    <source>
        <dbReference type="SAM" id="MobiDB-lite"/>
    </source>
</evidence>
<keyword evidence="3" id="KW-1185">Reference proteome</keyword>
<evidence type="ECO:0000313" key="2">
    <source>
        <dbReference type="EMBL" id="VDK30654.1"/>
    </source>
</evidence>
<feature type="non-terminal residue" evidence="2">
    <location>
        <position position="1"/>
    </location>
</feature>
<dbReference type="Proteomes" id="UP000281553">
    <property type="component" value="Unassembled WGS sequence"/>
</dbReference>